<dbReference type="Gene3D" id="4.10.530.10">
    <property type="entry name" value="Gamma-fibrinogen Carboxyl Terminal Fragment, domain 2"/>
    <property type="match status" value="1"/>
</dbReference>
<dbReference type="PANTHER" id="PTHR19143">
    <property type="entry name" value="FIBRINOGEN/TENASCIN/ANGIOPOEITIN"/>
    <property type="match status" value="1"/>
</dbReference>
<dbReference type="SUPFAM" id="SSF56496">
    <property type="entry name" value="Fibrinogen C-terminal domain-like"/>
    <property type="match status" value="1"/>
</dbReference>
<proteinExistence type="predicted"/>
<evidence type="ECO:0000313" key="2">
    <source>
        <dbReference type="EMBL" id="CAG2240823.1"/>
    </source>
</evidence>
<dbReference type="Gene3D" id="3.90.215.10">
    <property type="entry name" value="Gamma Fibrinogen, chain A, domain 1"/>
    <property type="match status" value="1"/>
</dbReference>
<dbReference type="Proteomes" id="UP000683360">
    <property type="component" value="Unassembled WGS sequence"/>
</dbReference>
<evidence type="ECO:0000313" key="3">
    <source>
        <dbReference type="Proteomes" id="UP000683360"/>
    </source>
</evidence>
<accession>A0A8S3U4N0</accession>
<gene>
    <name evidence="2" type="ORF">MEDL_53125</name>
</gene>
<reference evidence="2" key="1">
    <citation type="submission" date="2021-03" db="EMBL/GenBank/DDBJ databases">
        <authorList>
            <person name="Bekaert M."/>
        </authorList>
    </citation>
    <scope>NUCLEOTIDE SEQUENCE</scope>
</reference>
<dbReference type="AlphaFoldDB" id="A0A8S3U4N0"/>
<feature type="domain" description="Fibrinogen C-terminal" evidence="1">
    <location>
        <begin position="64"/>
        <end position="145"/>
    </location>
</feature>
<dbReference type="PROSITE" id="PS51406">
    <property type="entry name" value="FIBRINOGEN_C_2"/>
    <property type="match status" value="1"/>
</dbReference>
<dbReference type="OrthoDB" id="6275059at2759"/>
<keyword evidence="3" id="KW-1185">Reference proteome</keyword>
<dbReference type="EMBL" id="CAJPWZ010002576">
    <property type="protein sequence ID" value="CAG2240823.1"/>
    <property type="molecule type" value="Genomic_DNA"/>
</dbReference>
<sequence>MVTAYKESLQKSKAVYEEDLAHLVGGFKSRVESLFSDLAENVTDLIDILEERSSNVTQTITEKHRPINLPRDCSDIKESNTRSGVYTISIDTVGGKQVYCDMDVDGGGWIVIQRRSNWKVKFERTWNEYENGFGDVAGEHWLGNKLERQSSGKFSTRDRHNDGESRNLADGYGPWWYKSGSHTWLLDDQRENYWGNILVKRHL</sequence>
<dbReference type="GO" id="GO:0005615">
    <property type="term" value="C:extracellular space"/>
    <property type="evidence" value="ECO:0007669"/>
    <property type="project" value="TreeGrafter"/>
</dbReference>
<dbReference type="InterPro" id="IPR014716">
    <property type="entry name" value="Fibrinogen_a/b/g_C_1"/>
</dbReference>
<protein>
    <recommendedName>
        <fullName evidence="1">Fibrinogen C-terminal domain-containing protein</fullName>
    </recommendedName>
</protein>
<name>A0A8S3U4N0_MYTED</name>
<dbReference type="InterPro" id="IPR050373">
    <property type="entry name" value="Fibrinogen_C-term_domain"/>
</dbReference>
<evidence type="ECO:0000259" key="1">
    <source>
        <dbReference type="PROSITE" id="PS51406"/>
    </source>
</evidence>
<dbReference type="SMART" id="SM00186">
    <property type="entry name" value="FBG"/>
    <property type="match status" value="1"/>
</dbReference>
<organism evidence="2 3">
    <name type="scientific">Mytilus edulis</name>
    <name type="common">Blue mussel</name>
    <dbReference type="NCBI Taxonomy" id="6550"/>
    <lineage>
        <taxon>Eukaryota</taxon>
        <taxon>Metazoa</taxon>
        <taxon>Spiralia</taxon>
        <taxon>Lophotrochozoa</taxon>
        <taxon>Mollusca</taxon>
        <taxon>Bivalvia</taxon>
        <taxon>Autobranchia</taxon>
        <taxon>Pteriomorphia</taxon>
        <taxon>Mytilida</taxon>
        <taxon>Mytiloidea</taxon>
        <taxon>Mytilidae</taxon>
        <taxon>Mytilinae</taxon>
        <taxon>Mytilus</taxon>
    </lineage>
</organism>
<comment type="caution">
    <text evidence="2">The sequence shown here is derived from an EMBL/GenBank/DDBJ whole genome shotgun (WGS) entry which is preliminary data.</text>
</comment>
<dbReference type="NCBIfam" id="NF040941">
    <property type="entry name" value="GGGWT_bact"/>
    <property type="match status" value="1"/>
</dbReference>
<dbReference type="Pfam" id="PF00147">
    <property type="entry name" value="Fibrinogen_C"/>
    <property type="match status" value="1"/>
</dbReference>
<dbReference type="InterPro" id="IPR036056">
    <property type="entry name" value="Fibrinogen-like_C"/>
</dbReference>
<dbReference type="InterPro" id="IPR002181">
    <property type="entry name" value="Fibrinogen_a/b/g_C_dom"/>
</dbReference>